<dbReference type="Pfam" id="PF13635">
    <property type="entry name" value="DUF4143"/>
    <property type="match status" value="1"/>
</dbReference>
<comment type="caution">
    <text evidence="2">The sequence shown here is derived from an EMBL/GenBank/DDBJ whole genome shotgun (WGS) entry which is preliminary data.</text>
</comment>
<dbReference type="PANTHER" id="PTHR33295:SF20">
    <property type="entry name" value="ATPASE"/>
    <property type="match status" value="1"/>
</dbReference>
<evidence type="ECO:0000313" key="3">
    <source>
        <dbReference type="Proteomes" id="UP000789325"/>
    </source>
</evidence>
<evidence type="ECO:0000259" key="1">
    <source>
        <dbReference type="Pfam" id="PF13635"/>
    </source>
</evidence>
<sequence length="123" mass="13923">MGKRYVVDTGLRNAFLGKRPSDVGHVLENAVFMELLRRGFEVTVGKIDKVEIDFVAVNHTDRVYVQVCRTLADEKVEQREFSPLLAVADAYPKFVLSMDRIGCFREGVRRLNIVDFLMGASLS</sequence>
<organism evidence="2 3">
    <name type="scientific">Rubneribacter badeniensis</name>
    <dbReference type="NCBI Taxonomy" id="2070688"/>
    <lineage>
        <taxon>Bacteria</taxon>
        <taxon>Bacillati</taxon>
        <taxon>Actinomycetota</taxon>
        <taxon>Coriobacteriia</taxon>
        <taxon>Eggerthellales</taxon>
        <taxon>Eggerthellaceae</taxon>
        <taxon>Rubneribacter</taxon>
    </lineage>
</organism>
<gene>
    <name evidence="2" type="ORF">K8V16_11325</name>
</gene>
<feature type="domain" description="DUF4143" evidence="1">
    <location>
        <begin position="3"/>
        <end position="68"/>
    </location>
</feature>
<protein>
    <submittedName>
        <fullName evidence="2">DUF4143 domain-containing protein</fullName>
    </submittedName>
</protein>
<evidence type="ECO:0000313" key="2">
    <source>
        <dbReference type="EMBL" id="HJH44369.1"/>
    </source>
</evidence>
<proteinExistence type="predicted"/>
<reference evidence="2" key="1">
    <citation type="journal article" date="2021" name="PeerJ">
        <title>Extensive microbial diversity within the chicken gut microbiome revealed by metagenomics and culture.</title>
        <authorList>
            <person name="Gilroy R."/>
            <person name="Ravi A."/>
            <person name="Getino M."/>
            <person name="Pursley I."/>
            <person name="Horton D.L."/>
            <person name="Alikhan N.F."/>
            <person name="Baker D."/>
            <person name="Gharbi K."/>
            <person name="Hall N."/>
            <person name="Watson M."/>
            <person name="Adriaenssens E.M."/>
            <person name="Foster-Nyarko E."/>
            <person name="Jarju S."/>
            <person name="Secka A."/>
            <person name="Antonio M."/>
            <person name="Oren A."/>
            <person name="Chaudhuri R.R."/>
            <person name="La Ragione R."/>
            <person name="Hildebrand F."/>
            <person name="Pallen M.J."/>
        </authorList>
    </citation>
    <scope>NUCLEOTIDE SEQUENCE</scope>
    <source>
        <strain evidence="2">USAMLcec12-2067</strain>
    </source>
</reference>
<dbReference type="Proteomes" id="UP000789325">
    <property type="component" value="Unassembled WGS sequence"/>
</dbReference>
<accession>A0A9D2VMH8</accession>
<dbReference type="PANTHER" id="PTHR33295">
    <property type="entry name" value="ATPASE"/>
    <property type="match status" value="1"/>
</dbReference>
<dbReference type="AlphaFoldDB" id="A0A9D2VMH8"/>
<dbReference type="EMBL" id="DYZL01000226">
    <property type="protein sequence ID" value="HJH44369.1"/>
    <property type="molecule type" value="Genomic_DNA"/>
</dbReference>
<reference evidence="2" key="2">
    <citation type="submission" date="2021-09" db="EMBL/GenBank/DDBJ databases">
        <authorList>
            <person name="Gilroy R."/>
        </authorList>
    </citation>
    <scope>NUCLEOTIDE SEQUENCE</scope>
    <source>
        <strain evidence="2">USAMLcec12-2067</strain>
    </source>
</reference>
<name>A0A9D2VMH8_9ACTN</name>
<dbReference type="InterPro" id="IPR025420">
    <property type="entry name" value="DUF4143"/>
</dbReference>